<evidence type="ECO:0000313" key="1">
    <source>
        <dbReference type="EMBL" id="EFY09546.1"/>
    </source>
</evidence>
<protein>
    <recommendedName>
        <fullName evidence="3">Nucleoid-associated protein</fullName>
    </recommendedName>
</protein>
<dbReference type="STRING" id="1648.A2I91_05505"/>
<dbReference type="Proteomes" id="UP000003028">
    <property type="component" value="Unassembled WGS sequence"/>
</dbReference>
<dbReference type="EMBL" id="ACLK02000001">
    <property type="protein sequence ID" value="EFY09546.1"/>
    <property type="molecule type" value="Genomic_DNA"/>
</dbReference>
<reference evidence="1" key="1">
    <citation type="submission" date="2011-01" db="EMBL/GenBank/DDBJ databases">
        <authorList>
            <person name="Muzny D."/>
            <person name="Qin X."/>
            <person name="Buhay C."/>
            <person name="Dugan-Rocha S."/>
            <person name="Ding Y."/>
            <person name="Chen G."/>
            <person name="Hawes A."/>
            <person name="Holder M."/>
            <person name="Jhangiani S."/>
            <person name="Johnson A."/>
            <person name="Khan Z."/>
            <person name="Li Z."/>
            <person name="Liu W."/>
            <person name="Liu X."/>
            <person name="Perez L."/>
            <person name="Shen H."/>
            <person name="Wang Q."/>
            <person name="Watt J."/>
            <person name="Xi L."/>
            <person name="Xin Y."/>
            <person name="Zhou J."/>
            <person name="Deng J."/>
            <person name="Jiang H."/>
            <person name="Liu Y."/>
            <person name="Qu J."/>
            <person name="Song X.-Z."/>
            <person name="Zhang L."/>
            <person name="Villasana D."/>
            <person name="Johnson A."/>
            <person name="Liu J."/>
            <person name="Liyanage D."/>
            <person name="Lorensuhewa L."/>
            <person name="Robinson T."/>
            <person name="Song A."/>
            <person name="Song B.-B."/>
            <person name="Dinh H."/>
            <person name="Thornton R."/>
            <person name="Coyle M."/>
            <person name="Francisco L."/>
            <person name="Jackson L."/>
            <person name="Javaid M."/>
            <person name="Korchina V."/>
            <person name="Kovar C."/>
            <person name="Mata R."/>
            <person name="Mathew T."/>
            <person name="Ngo R."/>
            <person name="Nguyen L."/>
            <person name="Nguyen N."/>
            <person name="Okwuonu G."/>
            <person name="Ongeri F."/>
            <person name="Pham C."/>
            <person name="Simmons D."/>
            <person name="Wilczek-Boney K."/>
            <person name="Hale W."/>
            <person name="Jakkamsetti A."/>
            <person name="Pham P."/>
            <person name="Ruth R."/>
            <person name="San Lucas F."/>
            <person name="Warren J."/>
            <person name="Zhang J."/>
            <person name="Zhao Z."/>
            <person name="Zhou C."/>
            <person name="Zhu D."/>
            <person name="Lee S."/>
            <person name="Bess C."/>
            <person name="Blankenburg K."/>
            <person name="Forbes L."/>
            <person name="Fu Q."/>
            <person name="Gubbala S."/>
            <person name="Hirani K."/>
            <person name="Jayaseelan J.C."/>
            <person name="Lara F."/>
            <person name="Munidasa M."/>
            <person name="Palculict T."/>
            <person name="Patil S."/>
            <person name="Pu L.-L."/>
            <person name="Saada N."/>
            <person name="Tang L."/>
            <person name="Weissenberger G."/>
            <person name="Zhu Y."/>
            <person name="Hemphill L."/>
            <person name="Shang Y."/>
            <person name="Youmans B."/>
            <person name="Ayvaz T."/>
            <person name="Ross M."/>
            <person name="Santibanez J."/>
            <person name="Aqrawi P."/>
            <person name="Gross S."/>
            <person name="Joshi V."/>
            <person name="Fowler G."/>
            <person name="Nazareth L."/>
            <person name="Reid J."/>
            <person name="Worley K."/>
            <person name="Petrosino J."/>
            <person name="Highlander S."/>
            <person name="Gibbs R."/>
        </authorList>
    </citation>
    <scope>NUCLEOTIDE SEQUENCE [LARGE SCALE GENOMIC DNA]</scope>
    <source>
        <strain evidence="1">ATCC 19414</strain>
    </source>
</reference>
<sequence length="326" mass="36678">MEVIMNIDKGVIHSLDRDLQSMILSEKPLNFNTSKDVEPFIAKLAKAFQSSPTASKAKLNSGSPFLSLIGTPINFIEETQKLAKQWFDHHIATMTVESSNLLFAMVDMGDFVSLAMFEVLSKNGYIKITQNEHGLENALVHNQAILPATFASVKNAFMVNLTTGETLVKFQDIRYRELLETILDCEIIANSKTSFQVVDTLVGTISEVREDSHFENIVKAKQVITDNVDFFDEIEPKQILKEVFDTFSEEEERLIDATFEQEHVQDMINLKMVNRTQAAKKHRIVTESGIEIILPLDILDISDVVNISTDINGQVSIELKDIGKIL</sequence>
<organism evidence="1 2">
    <name type="scientific">Erysipelothrix rhusiopathiae ATCC 19414</name>
    <dbReference type="NCBI Taxonomy" id="525280"/>
    <lineage>
        <taxon>Bacteria</taxon>
        <taxon>Bacillati</taxon>
        <taxon>Bacillota</taxon>
        <taxon>Erysipelotrichia</taxon>
        <taxon>Erysipelotrichales</taxon>
        <taxon>Erysipelotrichaceae</taxon>
        <taxon>Erysipelothrix</taxon>
    </lineage>
</organism>
<comment type="caution">
    <text evidence="1">The sequence shown here is derived from an EMBL/GenBank/DDBJ whole genome shotgun (WGS) entry which is preliminary data.</text>
</comment>
<accession>E7FUQ4</accession>
<evidence type="ECO:0000313" key="2">
    <source>
        <dbReference type="Proteomes" id="UP000003028"/>
    </source>
</evidence>
<name>E7FUQ4_ERYRH</name>
<gene>
    <name evidence="1" type="ORF">HMPREF0357_10341</name>
</gene>
<dbReference type="AlphaFoldDB" id="E7FUQ4"/>
<keyword evidence="2" id="KW-1185">Reference proteome</keyword>
<proteinExistence type="predicted"/>
<evidence type="ECO:0008006" key="3">
    <source>
        <dbReference type="Google" id="ProtNLM"/>
    </source>
</evidence>